<name>A0A841PVI5_9BACL</name>
<feature type="transmembrane region" description="Helical" evidence="1">
    <location>
        <begin position="35"/>
        <end position="55"/>
    </location>
</feature>
<protein>
    <submittedName>
        <fullName evidence="2">Uncharacterized protein</fullName>
    </submittedName>
</protein>
<keyword evidence="3" id="KW-1185">Reference proteome</keyword>
<sequence>MGRFSSVLGILEAVLIILLTAVIGGSADLFEIRPVYIIGSFAFLTLGLMINLVVFDNSKSKYYSQKQSEGRVG</sequence>
<evidence type="ECO:0000313" key="2">
    <source>
        <dbReference type="EMBL" id="MBB6451186.1"/>
    </source>
</evidence>
<keyword evidence="1" id="KW-1133">Transmembrane helix</keyword>
<organism evidence="2 3">
    <name type="scientific">Geomicrobium halophilum</name>
    <dbReference type="NCBI Taxonomy" id="549000"/>
    <lineage>
        <taxon>Bacteria</taxon>
        <taxon>Bacillati</taxon>
        <taxon>Bacillota</taxon>
        <taxon>Bacilli</taxon>
        <taxon>Bacillales</taxon>
        <taxon>Geomicrobium</taxon>
    </lineage>
</organism>
<keyword evidence="1" id="KW-0812">Transmembrane</keyword>
<dbReference type="EMBL" id="JACHHJ010000005">
    <property type="protein sequence ID" value="MBB6451186.1"/>
    <property type="molecule type" value="Genomic_DNA"/>
</dbReference>
<evidence type="ECO:0000313" key="3">
    <source>
        <dbReference type="Proteomes" id="UP000568839"/>
    </source>
</evidence>
<gene>
    <name evidence="2" type="ORF">HNR44_003180</name>
</gene>
<keyword evidence="1" id="KW-0472">Membrane</keyword>
<dbReference type="Proteomes" id="UP000568839">
    <property type="component" value="Unassembled WGS sequence"/>
</dbReference>
<reference evidence="2 3" key="1">
    <citation type="submission" date="2020-08" db="EMBL/GenBank/DDBJ databases">
        <title>Genomic Encyclopedia of Type Strains, Phase IV (KMG-IV): sequencing the most valuable type-strain genomes for metagenomic binning, comparative biology and taxonomic classification.</title>
        <authorList>
            <person name="Goeker M."/>
        </authorList>
    </citation>
    <scope>NUCLEOTIDE SEQUENCE [LARGE SCALE GENOMIC DNA]</scope>
    <source>
        <strain evidence="2 3">DSM 21769</strain>
    </source>
</reference>
<proteinExistence type="predicted"/>
<evidence type="ECO:0000256" key="1">
    <source>
        <dbReference type="SAM" id="Phobius"/>
    </source>
</evidence>
<feature type="transmembrane region" description="Helical" evidence="1">
    <location>
        <begin position="7"/>
        <end position="29"/>
    </location>
</feature>
<comment type="caution">
    <text evidence="2">The sequence shown here is derived from an EMBL/GenBank/DDBJ whole genome shotgun (WGS) entry which is preliminary data.</text>
</comment>
<accession>A0A841PVI5</accession>
<dbReference type="AlphaFoldDB" id="A0A841PVI5"/>